<sequence>MKLRQIRVRSNRSYKIYYSCHTIISVSILYIKGKIRGFFIL</sequence>
<protein>
    <submittedName>
        <fullName evidence="1">Uncharacterized protein</fullName>
    </submittedName>
</protein>
<organism evidence="1">
    <name type="scientific">Siphoviridae sp. ctMOb8</name>
    <dbReference type="NCBI Taxonomy" id="2825460"/>
    <lineage>
        <taxon>Viruses</taxon>
        <taxon>Duplodnaviria</taxon>
        <taxon>Heunggongvirae</taxon>
        <taxon>Uroviricota</taxon>
        <taxon>Caudoviricetes</taxon>
    </lineage>
</organism>
<dbReference type="EMBL" id="BK015544">
    <property type="protein sequence ID" value="DAE12182.1"/>
    <property type="molecule type" value="Genomic_DNA"/>
</dbReference>
<reference evidence="1" key="1">
    <citation type="journal article" date="2021" name="Proc. Natl. Acad. Sci. U.S.A.">
        <title>A Catalog of Tens of Thousands of Viruses from Human Metagenomes Reveals Hidden Associations with Chronic Diseases.</title>
        <authorList>
            <person name="Tisza M.J."/>
            <person name="Buck C.B."/>
        </authorList>
    </citation>
    <scope>NUCLEOTIDE SEQUENCE</scope>
    <source>
        <strain evidence="1">CtMOb8</strain>
    </source>
</reference>
<name>A0A8S5PYR5_9CAUD</name>
<accession>A0A8S5PYR5</accession>
<evidence type="ECO:0000313" key="1">
    <source>
        <dbReference type="EMBL" id="DAE12182.1"/>
    </source>
</evidence>
<proteinExistence type="predicted"/>